<dbReference type="OrthoDB" id="434437at2759"/>
<evidence type="ECO:0000313" key="2">
    <source>
        <dbReference type="Proteomes" id="UP000604046"/>
    </source>
</evidence>
<reference evidence="1" key="1">
    <citation type="submission" date="2021-02" db="EMBL/GenBank/DDBJ databases">
        <authorList>
            <person name="Dougan E. K."/>
            <person name="Rhodes N."/>
            <person name="Thang M."/>
            <person name="Chan C."/>
        </authorList>
    </citation>
    <scope>NUCLEOTIDE SEQUENCE</scope>
</reference>
<organism evidence="1 2">
    <name type="scientific">Symbiodinium natans</name>
    <dbReference type="NCBI Taxonomy" id="878477"/>
    <lineage>
        <taxon>Eukaryota</taxon>
        <taxon>Sar</taxon>
        <taxon>Alveolata</taxon>
        <taxon>Dinophyceae</taxon>
        <taxon>Suessiales</taxon>
        <taxon>Symbiodiniaceae</taxon>
        <taxon>Symbiodinium</taxon>
    </lineage>
</organism>
<comment type="caution">
    <text evidence="1">The sequence shown here is derived from an EMBL/GenBank/DDBJ whole genome shotgun (WGS) entry which is preliminary data.</text>
</comment>
<sequence>MQDKKKNFLFENVRLFADSKPLIFRTSQEIRALTSRGDGAQEGRYTKMISLRFPLASTASLSVVGPFDRDHLGYACESTRKHGVPGWFPKIAIEYSCHMFSSLEWQDPAGPYQQFTVVRVRHRVASASRHQKIGKRAEMTVCQGSQRTVLFSEVFFLVMWDILQELCNGPQVVQFNPQSFSISHISQLEKSKYMVLVDTRRK</sequence>
<proteinExistence type="predicted"/>
<dbReference type="AlphaFoldDB" id="A0A812JGU6"/>
<name>A0A812JGU6_9DINO</name>
<accession>A0A812JGU6</accession>
<gene>
    <name evidence="1" type="ORF">SNAT2548_LOCUS6190</name>
</gene>
<dbReference type="EMBL" id="CAJNDS010000406">
    <property type="protein sequence ID" value="CAE7203123.1"/>
    <property type="molecule type" value="Genomic_DNA"/>
</dbReference>
<protein>
    <submittedName>
        <fullName evidence="1">Uncharacterized protein</fullName>
    </submittedName>
</protein>
<dbReference type="Proteomes" id="UP000604046">
    <property type="component" value="Unassembled WGS sequence"/>
</dbReference>
<evidence type="ECO:0000313" key="1">
    <source>
        <dbReference type="EMBL" id="CAE7203123.1"/>
    </source>
</evidence>
<keyword evidence="2" id="KW-1185">Reference proteome</keyword>